<keyword evidence="7" id="KW-0521">NADP</keyword>
<dbReference type="InterPro" id="IPR023173">
    <property type="entry name" value="NADPH_Cyt_P450_Rdtase_alpha"/>
</dbReference>
<evidence type="ECO:0000256" key="9">
    <source>
        <dbReference type="ARBA" id="ARBA00023192"/>
    </source>
</evidence>
<dbReference type="InterPro" id="IPR017938">
    <property type="entry name" value="Riboflavin_synthase-like_b-brl"/>
</dbReference>
<dbReference type="Gene3D" id="1.20.990.10">
    <property type="entry name" value="NADPH-cytochrome p450 Reductase, Chain A, domain 3"/>
    <property type="match status" value="1"/>
</dbReference>
<evidence type="ECO:0000259" key="12">
    <source>
        <dbReference type="PROSITE" id="PS51384"/>
    </source>
</evidence>
<dbReference type="Pfam" id="PF00667">
    <property type="entry name" value="FAD_binding_1"/>
    <property type="match status" value="2"/>
</dbReference>
<keyword evidence="8" id="KW-0560">Oxidoreductase</keyword>
<dbReference type="Gene3D" id="3.40.50.80">
    <property type="entry name" value="Nucleotide-binding domain of ferredoxin-NADP reductase (FNR) module"/>
    <property type="match status" value="1"/>
</dbReference>
<dbReference type="InterPro" id="IPR003097">
    <property type="entry name" value="CysJ-like_FAD-binding"/>
</dbReference>
<dbReference type="InterPro" id="IPR029039">
    <property type="entry name" value="Flavoprotein-like_sf"/>
</dbReference>
<comment type="cofactor">
    <cofactor evidence="2">
        <name>FAD</name>
        <dbReference type="ChEBI" id="CHEBI:57692"/>
    </cofactor>
</comment>
<evidence type="ECO:0000256" key="8">
    <source>
        <dbReference type="ARBA" id="ARBA00023002"/>
    </source>
</evidence>
<proteinExistence type="predicted"/>
<dbReference type="InterPro" id="IPR001709">
    <property type="entry name" value="Flavoprot_Pyr_Nucl_cyt_Rdtase"/>
</dbReference>
<feature type="domain" description="FAD-binding FR-type" evidence="12">
    <location>
        <begin position="208"/>
        <end position="432"/>
    </location>
</feature>
<evidence type="ECO:0000256" key="10">
    <source>
        <dbReference type="ARBA" id="ARBA00052219"/>
    </source>
</evidence>
<keyword evidence="14" id="KW-1185">Reference proteome</keyword>
<dbReference type="PRINTS" id="PR00371">
    <property type="entry name" value="FPNCR"/>
</dbReference>
<dbReference type="EMBL" id="FQUU01000002">
    <property type="protein sequence ID" value="SHE58697.1"/>
    <property type="molecule type" value="Genomic_DNA"/>
</dbReference>
<dbReference type="Pfam" id="PF00175">
    <property type="entry name" value="NAD_binding_1"/>
    <property type="match status" value="1"/>
</dbReference>
<dbReference type="PROSITE" id="PS51384">
    <property type="entry name" value="FAD_FR"/>
    <property type="match status" value="1"/>
</dbReference>
<evidence type="ECO:0000256" key="6">
    <source>
        <dbReference type="ARBA" id="ARBA00022827"/>
    </source>
</evidence>
<comment type="catalytic activity">
    <reaction evidence="10">
        <text>hydrogen sulfide + 3 NADP(+) + 3 H2O = sulfite + 3 NADPH + 4 H(+)</text>
        <dbReference type="Rhea" id="RHEA:13801"/>
        <dbReference type="ChEBI" id="CHEBI:15377"/>
        <dbReference type="ChEBI" id="CHEBI:15378"/>
        <dbReference type="ChEBI" id="CHEBI:17359"/>
        <dbReference type="ChEBI" id="CHEBI:29919"/>
        <dbReference type="ChEBI" id="CHEBI:57783"/>
        <dbReference type="ChEBI" id="CHEBI:58349"/>
        <dbReference type="EC" id="1.8.1.2"/>
    </reaction>
</comment>
<dbReference type="InterPro" id="IPR008254">
    <property type="entry name" value="Flavodoxin/NO_synth"/>
</dbReference>
<dbReference type="InterPro" id="IPR001094">
    <property type="entry name" value="Flavdoxin-like"/>
</dbReference>
<dbReference type="Proteomes" id="UP000184048">
    <property type="component" value="Unassembled WGS sequence"/>
</dbReference>
<dbReference type="Gene3D" id="3.40.50.360">
    <property type="match status" value="1"/>
</dbReference>
<keyword evidence="4" id="KW-0285">Flavoprotein</keyword>
<dbReference type="STRING" id="1121884.SAMN02745131_00732"/>
<dbReference type="SUPFAM" id="SSF52343">
    <property type="entry name" value="Ferredoxin reductase-like, C-terminal NADP-linked domain"/>
    <property type="match status" value="1"/>
</dbReference>
<dbReference type="InterPro" id="IPR039261">
    <property type="entry name" value="FNR_nucleotide-bd"/>
</dbReference>
<evidence type="ECO:0000256" key="7">
    <source>
        <dbReference type="ARBA" id="ARBA00022857"/>
    </source>
</evidence>
<dbReference type="InterPro" id="IPR001433">
    <property type="entry name" value="OxRdtase_FAD/NAD-bd"/>
</dbReference>
<evidence type="ECO:0000256" key="5">
    <source>
        <dbReference type="ARBA" id="ARBA00022643"/>
    </source>
</evidence>
<dbReference type="AlphaFoldDB" id="A0A1M4UPX4"/>
<dbReference type="PANTHER" id="PTHR19384">
    <property type="entry name" value="NITRIC OXIDE SYNTHASE-RELATED"/>
    <property type="match status" value="1"/>
</dbReference>
<dbReference type="PANTHER" id="PTHR19384:SF128">
    <property type="entry name" value="NADPH OXIDOREDUCTASE A"/>
    <property type="match status" value="1"/>
</dbReference>
<dbReference type="PROSITE" id="PS50902">
    <property type="entry name" value="FLAVODOXIN_LIKE"/>
    <property type="match status" value="1"/>
</dbReference>
<dbReference type="GO" id="GO:0005829">
    <property type="term" value="C:cytosol"/>
    <property type="evidence" value="ECO:0007669"/>
    <property type="project" value="TreeGrafter"/>
</dbReference>
<evidence type="ECO:0000256" key="2">
    <source>
        <dbReference type="ARBA" id="ARBA00001974"/>
    </source>
</evidence>
<accession>A0A1M4UPX4</accession>
<dbReference type="GO" id="GO:0050660">
    <property type="term" value="F:flavin adenine dinucleotide binding"/>
    <property type="evidence" value="ECO:0007669"/>
    <property type="project" value="TreeGrafter"/>
</dbReference>
<comment type="cofactor">
    <cofactor evidence="1">
        <name>FMN</name>
        <dbReference type="ChEBI" id="CHEBI:58210"/>
    </cofactor>
</comment>
<dbReference type="EC" id="1.8.1.2" evidence="3"/>
<dbReference type="SUPFAM" id="SSF63380">
    <property type="entry name" value="Riboflavin synthase domain-like"/>
    <property type="match status" value="1"/>
</dbReference>
<keyword evidence="5" id="KW-0288">FMN</keyword>
<evidence type="ECO:0000256" key="3">
    <source>
        <dbReference type="ARBA" id="ARBA00012604"/>
    </source>
</evidence>
<dbReference type="PRINTS" id="PR00369">
    <property type="entry name" value="FLAVODOXIN"/>
</dbReference>
<keyword evidence="9" id="KW-0198">Cysteine biosynthesis</keyword>
<keyword evidence="9" id="KW-0028">Amino-acid biosynthesis</keyword>
<feature type="domain" description="Flavodoxin-like" evidence="11">
    <location>
        <begin position="49"/>
        <end position="186"/>
    </location>
</feature>
<reference evidence="13 14" key="1">
    <citation type="submission" date="2016-11" db="EMBL/GenBank/DDBJ databases">
        <authorList>
            <person name="Jaros S."/>
            <person name="Januszkiewicz K."/>
            <person name="Wedrychowicz H."/>
        </authorList>
    </citation>
    <scope>NUCLEOTIDE SEQUENCE [LARGE SCALE GENOMIC DNA]</scope>
    <source>
        <strain evidence="13 14">DSM 18119</strain>
    </source>
</reference>
<gene>
    <name evidence="13" type="ORF">SAMN02745131_00732</name>
</gene>
<organism evidence="13 14">
    <name type="scientific">Flavisolibacter ginsengisoli DSM 18119</name>
    <dbReference type="NCBI Taxonomy" id="1121884"/>
    <lineage>
        <taxon>Bacteria</taxon>
        <taxon>Pseudomonadati</taxon>
        <taxon>Bacteroidota</taxon>
        <taxon>Chitinophagia</taxon>
        <taxon>Chitinophagales</taxon>
        <taxon>Chitinophagaceae</taxon>
        <taxon>Flavisolibacter</taxon>
    </lineage>
</organism>
<name>A0A1M4UPX4_9BACT</name>
<keyword evidence="6" id="KW-0274">FAD</keyword>
<dbReference type="InterPro" id="IPR017927">
    <property type="entry name" value="FAD-bd_FR_type"/>
</dbReference>
<dbReference type="Pfam" id="PF00258">
    <property type="entry name" value="Flavodoxin_1"/>
    <property type="match status" value="1"/>
</dbReference>
<evidence type="ECO:0000259" key="11">
    <source>
        <dbReference type="PROSITE" id="PS50902"/>
    </source>
</evidence>
<evidence type="ECO:0000313" key="13">
    <source>
        <dbReference type="EMBL" id="SHE58697.1"/>
    </source>
</evidence>
<dbReference type="FunFam" id="3.40.50.80:FF:000001">
    <property type="entry name" value="NADPH--cytochrome P450 reductase 1"/>
    <property type="match status" value="1"/>
</dbReference>
<sequence length="558" mass="62785">MLPDPKMKIVQDLVANLSKEEIIWLNGYLSGVASLDRKQESTAANVRKITIAYGTETGNSKKLATSFAARAKKNGIQSKLVSLDQYRLSDLSKEEWFFTIISTQGEGEPPATAKKFYDHLHQENVSLSSVRYGVLALGDTAYPLFCKAGEDVDAQLQRLGAIRVMPLHKLDTDYEVEAENWITSLLDSFNTSAPAAPQVVQTSNTKTKQHYKGKILTTINLNGSGSSKETYHIEIAANGVQYEPGDALGLIPMNSKNVVDKIINLAGADENSPVSYKNTETPLGELLRSRLSVIHLSERVVKKYSEIVQQDIPPTRMDLIDLLRIYPISQPSQFLPIVEALDPITPRLYSIASSPLAHQDEVHLTVAKNTFLLDEQKRNGLCSYYLSQLKEGDDFDFYIHKNQLFKMAPQDKDIIMIGPGTGIAPFRSFVAQRDAEGAEGRSWLFFGDQHFTTDFLYQAEWQNWLQVGALTRMNVAFSRDQDQKLYVQHKLLQHAGELFEWIEGGAYVYICGTKDPMSVDVENTLLQIITEYKQLDESQAMNYLFDMKENGRLLKDVY</sequence>
<dbReference type="GO" id="GO:0019344">
    <property type="term" value="P:cysteine biosynthetic process"/>
    <property type="evidence" value="ECO:0007669"/>
    <property type="project" value="UniProtKB-KW"/>
</dbReference>
<evidence type="ECO:0000256" key="1">
    <source>
        <dbReference type="ARBA" id="ARBA00001917"/>
    </source>
</evidence>
<dbReference type="Gene3D" id="2.40.30.10">
    <property type="entry name" value="Translation factors"/>
    <property type="match status" value="1"/>
</dbReference>
<dbReference type="SUPFAM" id="SSF52218">
    <property type="entry name" value="Flavoproteins"/>
    <property type="match status" value="1"/>
</dbReference>
<dbReference type="RefSeq" id="WP_072833870.1">
    <property type="nucleotide sequence ID" value="NZ_FQUU01000002.1"/>
</dbReference>
<evidence type="ECO:0000256" key="4">
    <source>
        <dbReference type="ARBA" id="ARBA00022630"/>
    </source>
</evidence>
<dbReference type="OrthoDB" id="9789468at2"/>
<evidence type="ECO:0000313" key="14">
    <source>
        <dbReference type="Proteomes" id="UP000184048"/>
    </source>
</evidence>
<protein>
    <recommendedName>
        <fullName evidence="3">assimilatory sulfite reductase (NADPH)</fullName>
        <ecNumber evidence="3">1.8.1.2</ecNumber>
    </recommendedName>
</protein>
<dbReference type="GO" id="GO:0004783">
    <property type="term" value="F:sulfite reductase (NADPH) activity"/>
    <property type="evidence" value="ECO:0007669"/>
    <property type="project" value="UniProtKB-EC"/>
</dbReference>
<dbReference type="GO" id="GO:0010181">
    <property type="term" value="F:FMN binding"/>
    <property type="evidence" value="ECO:0007669"/>
    <property type="project" value="InterPro"/>
</dbReference>